<gene>
    <name evidence="2" type="ORF">Pyn_22654</name>
</gene>
<accession>A0A314UCN1</accession>
<sequence>MEATKEQGAGLLHHILPPRLEDAGLEDCALPPDSIKEAFLKAATAVKSRSTSIFTTDEDEEPFEDCISDPWPDLKVPADEVIGAGPETRSPGPCGGDKGVSVEVGGDEVVLSGEEEKGDKVIVGGEDVGEGGDRACVDGLAGLEIGGKKNSKVRNGDGEGPILVGGYV</sequence>
<keyword evidence="3" id="KW-1185">Reference proteome</keyword>
<feature type="region of interest" description="Disordered" evidence="1">
    <location>
        <begin position="56"/>
        <end position="75"/>
    </location>
</feature>
<dbReference type="EMBL" id="PJQY01003702">
    <property type="protein sequence ID" value="PQM35193.1"/>
    <property type="molecule type" value="Genomic_DNA"/>
</dbReference>
<dbReference type="AlphaFoldDB" id="A0A314UCN1"/>
<dbReference type="PANTHER" id="PTHR36713">
    <property type="entry name" value="OS09G0344700 PROTEIN"/>
    <property type="match status" value="1"/>
</dbReference>
<dbReference type="PANTHER" id="PTHR36713:SF1">
    <property type="entry name" value="OS09G0344700 PROTEIN"/>
    <property type="match status" value="1"/>
</dbReference>
<feature type="region of interest" description="Disordered" evidence="1">
    <location>
        <begin position="81"/>
        <end position="100"/>
    </location>
</feature>
<evidence type="ECO:0000313" key="2">
    <source>
        <dbReference type="EMBL" id="PQM35193.1"/>
    </source>
</evidence>
<protein>
    <submittedName>
        <fullName evidence="2">Uncharacterized protein</fullName>
    </submittedName>
</protein>
<proteinExistence type="predicted"/>
<evidence type="ECO:0000256" key="1">
    <source>
        <dbReference type="SAM" id="MobiDB-lite"/>
    </source>
</evidence>
<dbReference type="STRING" id="2094558.A0A314UCN1"/>
<comment type="caution">
    <text evidence="2">The sequence shown here is derived from an EMBL/GenBank/DDBJ whole genome shotgun (WGS) entry which is preliminary data.</text>
</comment>
<dbReference type="OrthoDB" id="773986at2759"/>
<evidence type="ECO:0000313" key="3">
    <source>
        <dbReference type="Proteomes" id="UP000250321"/>
    </source>
</evidence>
<organism evidence="2 3">
    <name type="scientific">Prunus yedoensis var. nudiflora</name>
    <dbReference type="NCBI Taxonomy" id="2094558"/>
    <lineage>
        <taxon>Eukaryota</taxon>
        <taxon>Viridiplantae</taxon>
        <taxon>Streptophyta</taxon>
        <taxon>Embryophyta</taxon>
        <taxon>Tracheophyta</taxon>
        <taxon>Spermatophyta</taxon>
        <taxon>Magnoliopsida</taxon>
        <taxon>eudicotyledons</taxon>
        <taxon>Gunneridae</taxon>
        <taxon>Pentapetalae</taxon>
        <taxon>rosids</taxon>
        <taxon>fabids</taxon>
        <taxon>Rosales</taxon>
        <taxon>Rosaceae</taxon>
        <taxon>Amygdaloideae</taxon>
        <taxon>Amygdaleae</taxon>
        <taxon>Prunus</taxon>
    </lineage>
</organism>
<feature type="compositionally biased region" description="Acidic residues" evidence="1">
    <location>
        <begin position="56"/>
        <end position="67"/>
    </location>
</feature>
<dbReference type="Proteomes" id="UP000250321">
    <property type="component" value="Unassembled WGS sequence"/>
</dbReference>
<name>A0A314UCN1_PRUYE</name>
<reference evidence="2 3" key="1">
    <citation type="submission" date="2018-02" db="EMBL/GenBank/DDBJ databases">
        <title>Draft genome of wild Prunus yedoensis var. nudiflora.</title>
        <authorList>
            <person name="Baek S."/>
            <person name="Kim J.-H."/>
            <person name="Choi K."/>
            <person name="Kim G.-B."/>
            <person name="Cho A."/>
            <person name="Jang H."/>
            <person name="Shin C.-H."/>
            <person name="Yu H.-J."/>
            <person name="Mun J.-H."/>
        </authorList>
    </citation>
    <scope>NUCLEOTIDE SEQUENCE [LARGE SCALE GENOMIC DNA]</scope>
    <source>
        <strain evidence="3">cv. Jeju island</strain>
        <tissue evidence="2">Leaf</tissue>
    </source>
</reference>